<dbReference type="InterPro" id="IPR017852">
    <property type="entry name" value="GPI_EtnP_transferase_1_C"/>
</dbReference>
<dbReference type="EC" id="2.-.-.-" evidence="14"/>
<reference evidence="19" key="1">
    <citation type="submission" date="2010-07" db="EMBL/GenBank/DDBJ databases">
        <title>The genome sequence of Gaeumannomyces graminis var. tritici strain R3-111a-1.</title>
        <authorList>
            <consortium name="The Broad Institute Genome Sequencing Platform"/>
            <person name="Ma L.-J."/>
            <person name="Dead R."/>
            <person name="Young S."/>
            <person name="Zeng Q."/>
            <person name="Koehrsen M."/>
            <person name="Alvarado L."/>
            <person name="Berlin A."/>
            <person name="Chapman S.B."/>
            <person name="Chen Z."/>
            <person name="Freedman E."/>
            <person name="Gellesch M."/>
            <person name="Goldberg J."/>
            <person name="Griggs A."/>
            <person name="Gujja S."/>
            <person name="Heilman E.R."/>
            <person name="Heiman D."/>
            <person name="Hepburn T."/>
            <person name="Howarth C."/>
            <person name="Jen D."/>
            <person name="Larson L."/>
            <person name="Mehta T."/>
            <person name="Neiman D."/>
            <person name="Pearson M."/>
            <person name="Roberts A."/>
            <person name="Saif S."/>
            <person name="Shea T."/>
            <person name="Shenoy N."/>
            <person name="Sisk P."/>
            <person name="Stolte C."/>
            <person name="Sykes S."/>
            <person name="Walk T."/>
            <person name="White J."/>
            <person name="Yandava C."/>
            <person name="Haas B."/>
            <person name="Nusbaum C."/>
            <person name="Birren B."/>
        </authorList>
    </citation>
    <scope>NUCLEOTIDE SEQUENCE [LARGE SCALE GENOMIC DNA]</scope>
    <source>
        <strain evidence="19">R3-111a-1</strain>
    </source>
</reference>
<feature type="transmembrane region" description="Helical" evidence="14">
    <location>
        <begin position="751"/>
        <end position="768"/>
    </location>
</feature>
<dbReference type="GO" id="GO:0071555">
    <property type="term" value="P:cell wall organization"/>
    <property type="evidence" value="ECO:0007669"/>
    <property type="project" value="UniProtKB-KW"/>
</dbReference>
<dbReference type="GO" id="GO:0051377">
    <property type="term" value="F:mannose-ethanolamine phosphotransferase activity"/>
    <property type="evidence" value="ECO:0007669"/>
    <property type="project" value="UniProtKB-UniRule"/>
</dbReference>
<dbReference type="CDD" id="cd16020">
    <property type="entry name" value="GPI_EPT_1"/>
    <property type="match status" value="1"/>
</dbReference>
<dbReference type="FunCoup" id="J3P5K2">
    <property type="interactions" value="476"/>
</dbReference>
<dbReference type="EMBL" id="GL385398">
    <property type="protein sequence ID" value="EJT74953.1"/>
    <property type="molecule type" value="Genomic_DNA"/>
</dbReference>
<evidence type="ECO:0000256" key="10">
    <source>
        <dbReference type="ARBA" id="ARBA00023136"/>
    </source>
</evidence>
<evidence type="ECO:0000256" key="3">
    <source>
        <dbReference type="ARBA" id="ARBA00008400"/>
    </source>
</evidence>
<evidence type="ECO:0000256" key="11">
    <source>
        <dbReference type="ARBA" id="ARBA00023180"/>
    </source>
</evidence>
<name>J3P5K2_GAET3</name>
<dbReference type="Proteomes" id="UP000006039">
    <property type="component" value="Unassembled WGS sequence"/>
</dbReference>
<dbReference type="EnsemblFungi" id="EJT74953">
    <property type="protein sequence ID" value="EJT74953"/>
    <property type="gene ID" value="GGTG_08791"/>
</dbReference>
<feature type="transmembrane region" description="Helical" evidence="14">
    <location>
        <begin position="466"/>
        <end position="485"/>
    </location>
</feature>
<dbReference type="FunFam" id="3.40.720.10:FF:000015">
    <property type="entry name" value="GPI ethanolamine phosphate transferase 1"/>
    <property type="match status" value="1"/>
</dbReference>
<dbReference type="SUPFAM" id="SSF53649">
    <property type="entry name" value="Alkaline phosphatase-like"/>
    <property type="match status" value="1"/>
</dbReference>
<evidence type="ECO:0000313" key="18">
    <source>
        <dbReference type="EnsemblFungi" id="EJT74953"/>
    </source>
</evidence>
<feature type="transmembrane region" description="Helical" evidence="14">
    <location>
        <begin position="883"/>
        <end position="903"/>
    </location>
</feature>
<keyword evidence="11" id="KW-0325">Glycoprotein</keyword>
<dbReference type="InterPro" id="IPR037671">
    <property type="entry name" value="PIGN_N"/>
</dbReference>
<evidence type="ECO:0000256" key="15">
    <source>
        <dbReference type="SAM" id="MobiDB-lite"/>
    </source>
</evidence>
<dbReference type="OrthoDB" id="2748310at2759"/>
<feature type="transmembrane region" description="Helical" evidence="14">
    <location>
        <begin position="567"/>
        <end position="590"/>
    </location>
</feature>
<dbReference type="UniPathway" id="UPA00196"/>
<sequence length="1050" mass="114910">MARHFSRARFLAVAVVFHVVYILSIFDIYFVSPIVSGMRLFQIPREPTARAPADRLVLFVGDGLRADKAFQSFPEPYPKTDADLTPRPLAPFLRSRVLEHGTFGVSHTRVPTESRPGHVALIAGLYEDVSAVTTGWKLNPVNFDSVFNRSRHTWSWGSPDILPMFEQGAVPGRVDADMYDAAFEDFSKQDAYHLDTWVFDHVRDFFAEARRNATLAARLRQDKIVFFLHLLGIDTAGHGFRPYSKEYLHNIKVVDEGVKEITALIEDFYADDRTAFVFTADHGMSDYGSHGDGHPDNTRTPLVAWGSGVAKPVLHPAGAVVPGHDEYSSDWGFDQVQRHDVAQADVAALMSFLIGVEFPANSVGEVPLPFLSAPIAEKAEAALTNAQGILEMYRVKEEIKRAGELRFRPFGPLRGEEHGGGRVAAERVADIRKLLDDARYEEAIEESAALVRVGLEGLRYLQTYDWLFLRALITIGYLGWMAYALTTVVDAHVLHGRVAPARDATGVVVFSSVLLVLYASFIMSGSPPTYYAYAFFPVFFWEEIYARRQSLAEGRRVLFAHIKPGASLLSFLINTAMYIGVIVSLALGYIHREVLTGIYIVGSFWPATYGLGFLREHATLSVTWFISCLAMSTFTLLPAMKLEDLNLILVGGALMVVTGVAYLVFENWVLSDFSSSKTTTVSHVGRPINRSLVGAQVGLVMLSMLITRSSVLSLQARQGLPLGNQMAGLFVLFTSLFMPVAYRIQPNNHYLHRLAVIFLTFAPTFVILSISYEGIFYVVFSVTLVAWVRLEHAGHTYTLQPGTPEATNGHAATTTAATGTQGAKAEAPSKFRPLMVKDARVALFYLVLIQSAFFSTGNVASVSSFSLESVNRLQPVFDPLTQGALLMVKLMVPFALVSANVGILNRRLGITPSALFMVVVAVSDVLTLYFFWVVKDEGSWLEIGSTISHFFIASLLCVFLVLLEGVSALFVSGVEVAGTEGAAGESKGAVRQEKEEEQALLAGDDEVATMPAAASLGDDEGASAAEGMGDEKKEGANEGAAVVEDAVVVE</sequence>
<reference evidence="18" key="4">
    <citation type="journal article" date="2015" name="G3 (Bethesda)">
        <title>Genome sequences of three phytopathogenic species of the Magnaporthaceae family of fungi.</title>
        <authorList>
            <person name="Okagaki L.H."/>
            <person name="Nunes C.C."/>
            <person name="Sailsbery J."/>
            <person name="Clay B."/>
            <person name="Brown D."/>
            <person name="John T."/>
            <person name="Oh Y."/>
            <person name="Young N."/>
            <person name="Fitzgerald M."/>
            <person name="Haas B.J."/>
            <person name="Zeng Q."/>
            <person name="Young S."/>
            <person name="Adiconis X."/>
            <person name="Fan L."/>
            <person name="Levin J.Z."/>
            <person name="Mitchell T.K."/>
            <person name="Okubara P.A."/>
            <person name="Farman M.L."/>
            <person name="Kohn L.M."/>
            <person name="Birren B."/>
            <person name="Ma L.-J."/>
            <person name="Dean R.A."/>
        </authorList>
    </citation>
    <scope>NUCLEOTIDE SEQUENCE</scope>
    <source>
        <strain evidence="18">R3-111a-1</strain>
    </source>
</reference>
<dbReference type="AlphaFoldDB" id="J3P5K2"/>
<keyword evidence="10 14" id="KW-0472">Membrane</keyword>
<dbReference type="InterPro" id="IPR002591">
    <property type="entry name" value="Phosphodiest/P_Trfase"/>
</dbReference>
<reference evidence="17" key="2">
    <citation type="submission" date="2010-07" db="EMBL/GenBank/DDBJ databases">
        <authorList>
            <consortium name="The Broad Institute Genome Sequencing Platform"/>
            <consortium name="Broad Institute Genome Sequencing Center for Infectious Disease"/>
            <person name="Ma L.-J."/>
            <person name="Dead R."/>
            <person name="Young S."/>
            <person name="Zeng Q."/>
            <person name="Koehrsen M."/>
            <person name="Alvarado L."/>
            <person name="Berlin A."/>
            <person name="Chapman S.B."/>
            <person name="Chen Z."/>
            <person name="Freedman E."/>
            <person name="Gellesch M."/>
            <person name="Goldberg J."/>
            <person name="Griggs A."/>
            <person name="Gujja S."/>
            <person name="Heilman E.R."/>
            <person name="Heiman D."/>
            <person name="Hepburn T."/>
            <person name="Howarth C."/>
            <person name="Jen D."/>
            <person name="Larson L."/>
            <person name="Mehta T."/>
            <person name="Neiman D."/>
            <person name="Pearson M."/>
            <person name="Roberts A."/>
            <person name="Saif S."/>
            <person name="Shea T."/>
            <person name="Shenoy N."/>
            <person name="Sisk P."/>
            <person name="Stolte C."/>
            <person name="Sykes S."/>
            <person name="Walk T."/>
            <person name="White J."/>
            <person name="Yandava C."/>
            <person name="Haas B."/>
            <person name="Nusbaum C."/>
            <person name="Birren B."/>
        </authorList>
    </citation>
    <scope>NUCLEOTIDE SEQUENCE</scope>
    <source>
        <strain evidence="17">R3-111a-1</strain>
    </source>
</reference>
<comment type="pathway">
    <text evidence="2 14">Glycolipid biosynthesis; glycosylphosphatidylinositol-anchor biosynthesis.</text>
</comment>
<feature type="transmembrane region" description="Helical" evidence="14">
    <location>
        <begin position="726"/>
        <end position="744"/>
    </location>
</feature>
<dbReference type="PANTHER" id="PTHR12250">
    <property type="entry name" value="PHOSPHATIDYLINOSITOL GLYCAN, CLASS N"/>
    <property type="match status" value="1"/>
</dbReference>
<comment type="function">
    <text evidence="13 14">Ethanolamine phosphate transferase involved in glycosylphosphatidylinositol-anchor biosynthesis. Transfers ethanolamine phosphate to the first alpha-1,4-linked mannose of the glycosylphosphatidylinositol precursor of GPI-anchor.</text>
</comment>
<dbReference type="VEuPathDB" id="FungiDB:GGTG_08791"/>
<evidence type="ECO:0000256" key="14">
    <source>
        <dbReference type="RuleBase" id="RU367138"/>
    </source>
</evidence>
<proteinExistence type="inferred from homology"/>
<feature type="transmembrane region" description="Helical" evidence="14">
    <location>
        <begin position="506"/>
        <end position="524"/>
    </location>
</feature>
<dbReference type="STRING" id="644352.J3P5K2"/>
<dbReference type="GO" id="GO:0006506">
    <property type="term" value="P:GPI anchor biosynthetic process"/>
    <property type="evidence" value="ECO:0007669"/>
    <property type="project" value="UniProtKB-UniPathway"/>
</dbReference>
<keyword evidence="5 14" id="KW-0337">GPI-anchor biosynthesis</keyword>
<dbReference type="PANTHER" id="PTHR12250:SF0">
    <property type="entry name" value="GPI ETHANOLAMINE PHOSPHATE TRANSFERASE 1"/>
    <property type="match status" value="1"/>
</dbReference>
<protein>
    <recommendedName>
        <fullName evidence="4 14">GPI ethanolamine phosphate transferase 1</fullName>
        <ecNumber evidence="14">2.-.-.-</ecNumber>
    </recommendedName>
</protein>
<feature type="transmembrane region" description="Helical" evidence="14">
    <location>
        <begin position="646"/>
        <end position="670"/>
    </location>
</feature>
<comment type="similarity">
    <text evidence="3 14">Belongs to the PIGG/PIGN/PIGO family. PIGN subfamily.</text>
</comment>
<organism evidence="17">
    <name type="scientific">Gaeumannomyces tritici (strain R3-111a-1)</name>
    <name type="common">Wheat and barley take-all root rot fungus</name>
    <name type="synonym">Gaeumannomyces graminis var. tritici</name>
    <dbReference type="NCBI Taxonomy" id="644352"/>
    <lineage>
        <taxon>Eukaryota</taxon>
        <taxon>Fungi</taxon>
        <taxon>Dikarya</taxon>
        <taxon>Ascomycota</taxon>
        <taxon>Pezizomycotina</taxon>
        <taxon>Sordariomycetes</taxon>
        <taxon>Sordariomycetidae</taxon>
        <taxon>Magnaporthales</taxon>
        <taxon>Magnaporthaceae</taxon>
        <taxon>Gaeumannomyces</taxon>
    </lineage>
</organism>
<reference evidence="17" key="3">
    <citation type="submission" date="2010-09" db="EMBL/GenBank/DDBJ databases">
        <title>Annotation of Gaeumannomyces graminis var. tritici R3-111a-1.</title>
        <authorList>
            <consortium name="The Broad Institute Genome Sequencing Platform"/>
            <person name="Ma L.-J."/>
            <person name="Dead R."/>
            <person name="Young S.K."/>
            <person name="Zeng Q."/>
            <person name="Gargeya S."/>
            <person name="Fitzgerald M."/>
            <person name="Haas B."/>
            <person name="Abouelleil A."/>
            <person name="Alvarado L."/>
            <person name="Arachchi H.M."/>
            <person name="Berlin A."/>
            <person name="Brown A."/>
            <person name="Chapman S.B."/>
            <person name="Chen Z."/>
            <person name="Dunbar C."/>
            <person name="Freedman E."/>
            <person name="Gearin G."/>
            <person name="Gellesch M."/>
            <person name="Goldberg J."/>
            <person name="Griggs A."/>
            <person name="Gujja S."/>
            <person name="Heiman D."/>
            <person name="Howarth C."/>
            <person name="Larson L."/>
            <person name="Lui A."/>
            <person name="MacDonald P.J.P."/>
            <person name="Mehta T."/>
            <person name="Montmayeur A."/>
            <person name="Murphy C."/>
            <person name="Neiman D."/>
            <person name="Pearson M."/>
            <person name="Priest M."/>
            <person name="Roberts A."/>
            <person name="Saif S."/>
            <person name="Shea T."/>
            <person name="Shenoy N."/>
            <person name="Sisk P."/>
            <person name="Stolte C."/>
            <person name="Sykes S."/>
            <person name="Yandava C."/>
            <person name="Wortman J."/>
            <person name="Nusbaum C."/>
            <person name="Birren B."/>
        </authorList>
    </citation>
    <scope>NUCLEOTIDE SEQUENCE</scope>
    <source>
        <strain evidence="17">R3-111a-1</strain>
    </source>
</reference>
<evidence type="ECO:0000256" key="4">
    <source>
        <dbReference type="ARBA" id="ARBA00020831"/>
    </source>
</evidence>
<gene>
    <name evidence="18" type="primary">20349249</name>
    <name evidence="17" type="ORF">GGTG_08791</name>
</gene>
<evidence type="ECO:0000256" key="8">
    <source>
        <dbReference type="ARBA" id="ARBA00022824"/>
    </source>
</evidence>
<feature type="transmembrane region" description="Helical" evidence="14">
    <location>
        <begin position="691"/>
        <end position="714"/>
    </location>
</feature>
<evidence type="ECO:0000256" key="6">
    <source>
        <dbReference type="ARBA" id="ARBA00022679"/>
    </source>
</evidence>
<feature type="region of interest" description="Disordered" evidence="15">
    <location>
        <begin position="1013"/>
        <end position="1050"/>
    </location>
</feature>
<feature type="transmembrane region" description="Helical" evidence="14">
    <location>
        <begin position="940"/>
        <end position="963"/>
    </location>
</feature>
<dbReference type="GeneID" id="20349249"/>
<dbReference type="eggNOG" id="KOG2124">
    <property type="taxonomic scope" value="Eukaryota"/>
</dbReference>
<feature type="transmembrane region" description="Helical" evidence="14">
    <location>
        <begin position="12"/>
        <end position="31"/>
    </location>
</feature>
<keyword evidence="12" id="KW-0961">Cell wall biogenesis/degradation</keyword>
<evidence type="ECO:0000256" key="7">
    <source>
        <dbReference type="ARBA" id="ARBA00022692"/>
    </source>
</evidence>
<dbReference type="InterPro" id="IPR017850">
    <property type="entry name" value="Alkaline_phosphatase_core_sf"/>
</dbReference>
<dbReference type="HOGENOM" id="CLU_007676_0_0_1"/>
<keyword evidence="8 14" id="KW-0256">Endoplasmic reticulum</keyword>
<feature type="transmembrane region" description="Helical" evidence="14">
    <location>
        <begin position="842"/>
        <end position="863"/>
    </location>
</feature>
<dbReference type="InterPro" id="IPR007070">
    <property type="entry name" value="GPI_EtnP_transferase_1"/>
</dbReference>
<dbReference type="RefSeq" id="XP_009224897.1">
    <property type="nucleotide sequence ID" value="XM_009226633.1"/>
</dbReference>
<dbReference type="GO" id="GO:0005789">
    <property type="term" value="C:endoplasmic reticulum membrane"/>
    <property type="evidence" value="ECO:0007669"/>
    <property type="project" value="UniProtKB-SubCell"/>
</dbReference>
<dbReference type="Pfam" id="PF04987">
    <property type="entry name" value="PigN"/>
    <property type="match status" value="1"/>
</dbReference>
<evidence type="ECO:0000259" key="16">
    <source>
        <dbReference type="Pfam" id="PF04987"/>
    </source>
</evidence>
<evidence type="ECO:0000256" key="2">
    <source>
        <dbReference type="ARBA" id="ARBA00004687"/>
    </source>
</evidence>
<evidence type="ECO:0000313" key="17">
    <source>
        <dbReference type="EMBL" id="EJT74953.1"/>
    </source>
</evidence>
<keyword evidence="19" id="KW-1185">Reference proteome</keyword>
<dbReference type="Pfam" id="PF01663">
    <property type="entry name" value="Phosphodiest"/>
    <property type="match status" value="1"/>
</dbReference>
<feature type="transmembrane region" description="Helical" evidence="14">
    <location>
        <begin position="915"/>
        <end position="934"/>
    </location>
</feature>
<feature type="domain" description="GPI ethanolamine phosphate transferase 1 C-terminal" evidence="16">
    <location>
        <begin position="456"/>
        <end position="939"/>
    </location>
</feature>
<comment type="subcellular location">
    <subcellularLocation>
        <location evidence="1 14">Endoplasmic reticulum membrane</location>
        <topology evidence="1 14">Multi-pass membrane protein</topology>
    </subcellularLocation>
</comment>
<dbReference type="Gene3D" id="3.40.720.10">
    <property type="entry name" value="Alkaline Phosphatase, subunit A"/>
    <property type="match status" value="1"/>
</dbReference>
<feature type="compositionally biased region" description="Low complexity" evidence="15">
    <location>
        <begin position="1037"/>
        <end position="1050"/>
    </location>
</feature>
<keyword evidence="7 14" id="KW-0812">Transmembrane</keyword>
<evidence type="ECO:0000313" key="19">
    <source>
        <dbReference type="Proteomes" id="UP000006039"/>
    </source>
</evidence>
<evidence type="ECO:0000256" key="5">
    <source>
        <dbReference type="ARBA" id="ARBA00022502"/>
    </source>
</evidence>
<keyword evidence="6 14" id="KW-0808">Transferase</keyword>
<keyword evidence="9 14" id="KW-1133">Transmembrane helix</keyword>
<reference evidence="18" key="5">
    <citation type="submission" date="2018-04" db="UniProtKB">
        <authorList>
            <consortium name="EnsemblFungi"/>
        </authorList>
    </citation>
    <scope>IDENTIFICATION</scope>
    <source>
        <strain evidence="18">R3-111a-1</strain>
    </source>
</reference>
<evidence type="ECO:0000256" key="13">
    <source>
        <dbReference type="ARBA" id="ARBA00024850"/>
    </source>
</evidence>
<feature type="transmembrane region" description="Helical" evidence="14">
    <location>
        <begin position="596"/>
        <end position="614"/>
    </location>
</feature>
<accession>J3P5K2</accession>
<evidence type="ECO:0000256" key="12">
    <source>
        <dbReference type="ARBA" id="ARBA00023316"/>
    </source>
</evidence>
<feature type="transmembrane region" description="Helical" evidence="14">
    <location>
        <begin position="621"/>
        <end position="640"/>
    </location>
</feature>
<evidence type="ECO:0000256" key="1">
    <source>
        <dbReference type="ARBA" id="ARBA00004477"/>
    </source>
</evidence>
<evidence type="ECO:0000256" key="9">
    <source>
        <dbReference type="ARBA" id="ARBA00022989"/>
    </source>
</evidence>